<accession>A0A8H3F8C1</accession>
<dbReference type="Pfam" id="PF00651">
    <property type="entry name" value="BTB"/>
    <property type="match status" value="1"/>
</dbReference>
<dbReference type="AlphaFoldDB" id="A0A8H3F8C1"/>
<proteinExistence type="predicted"/>
<dbReference type="SUPFAM" id="SSF54695">
    <property type="entry name" value="POZ domain"/>
    <property type="match status" value="1"/>
</dbReference>
<evidence type="ECO:0000313" key="2">
    <source>
        <dbReference type="EMBL" id="CAF9920532.1"/>
    </source>
</evidence>
<protein>
    <recommendedName>
        <fullName evidence="1">BTB domain-containing protein</fullName>
    </recommendedName>
</protein>
<dbReference type="PANTHER" id="PTHR47843:SF2">
    <property type="entry name" value="BTB DOMAIN-CONTAINING PROTEIN"/>
    <property type="match status" value="1"/>
</dbReference>
<gene>
    <name evidence="2" type="ORF">HETSPECPRED_004270</name>
</gene>
<dbReference type="EMBL" id="CAJPDS010000026">
    <property type="protein sequence ID" value="CAF9920532.1"/>
    <property type="molecule type" value="Genomic_DNA"/>
</dbReference>
<dbReference type="PANTHER" id="PTHR47843">
    <property type="entry name" value="BTB DOMAIN-CONTAINING PROTEIN-RELATED"/>
    <property type="match status" value="1"/>
</dbReference>
<dbReference type="PROSITE" id="PS50097">
    <property type="entry name" value="BTB"/>
    <property type="match status" value="1"/>
</dbReference>
<dbReference type="InterPro" id="IPR000210">
    <property type="entry name" value="BTB/POZ_dom"/>
</dbReference>
<dbReference type="InterPro" id="IPR011333">
    <property type="entry name" value="SKP1/BTB/POZ_sf"/>
</dbReference>
<dbReference type="OrthoDB" id="194443at2759"/>
<keyword evidence="3" id="KW-1185">Reference proteome</keyword>
<organism evidence="2 3">
    <name type="scientific">Heterodermia speciosa</name>
    <dbReference type="NCBI Taxonomy" id="116794"/>
    <lineage>
        <taxon>Eukaryota</taxon>
        <taxon>Fungi</taxon>
        <taxon>Dikarya</taxon>
        <taxon>Ascomycota</taxon>
        <taxon>Pezizomycotina</taxon>
        <taxon>Lecanoromycetes</taxon>
        <taxon>OSLEUM clade</taxon>
        <taxon>Lecanoromycetidae</taxon>
        <taxon>Caliciales</taxon>
        <taxon>Physciaceae</taxon>
        <taxon>Heterodermia</taxon>
    </lineage>
</organism>
<evidence type="ECO:0000313" key="3">
    <source>
        <dbReference type="Proteomes" id="UP000664521"/>
    </source>
</evidence>
<comment type="caution">
    <text evidence="2">The sequence shown here is derived from an EMBL/GenBank/DDBJ whole genome shotgun (WGS) entry which is preliminary data.</text>
</comment>
<reference evidence="2" key="1">
    <citation type="submission" date="2021-03" db="EMBL/GenBank/DDBJ databases">
        <authorList>
            <person name="Tagirdzhanova G."/>
        </authorList>
    </citation>
    <scope>NUCLEOTIDE SEQUENCE</scope>
</reference>
<dbReference type="Gene3D" id="3.30.710.10">
    <property type="entry name" value="Potassium Channel Kv1.1, Chain A"/>
    <property type="match status" value="1"/>
</dbReference>
<sequence>MVQVEVGPEMTMFHIHKRLLSDASPYFRAALGGGYKESFEQKIELLEEDPSMFKRFQLWLYTGSILELHEQSRLPSTVLVDLYIFGETRIIPGLQNAVIDSTIDELIQHQLISVRSIDHLYANTSKRSPIRRLYVEMIIDNNVDLNDLKWGIARELSEFAYPREFLTDMILSQHERLAGKREKCKNFGKERERYYVPTSGGRIDVKEERNG</sequence>
<name>A0A8H3F8C1_9LECA</name>
<feature type="domain" description="BTB" evidence="1">
    <location>
        <begin position="1"/>
        <end position="65"/>
    </location>
</feature>
<dbReference type="Proteomes" id="UP000664521">
    <property type="component" value="Unassembled WGS sequence"/>
</dbReference>
<evidence type="ECO:0000259" key="1">
    <source>
        <dbReference type="PROSITE" id="PS50097"/>
    </source>
</evidence>